<dbReference type="Gene3D" id="3.30.9.10">
    <property type="entry name" value="D-Amino Acid Oxidase, subunit A, domain 2"/>
    <property type="match status" value="1"/>
</dbReference>
<organism evidence="5 6">
    <name type="scientific">Bosea robiniae</name>
    <dbReference type="NCBI Taxonomy" id="1036780"/>
    <lineage>
        <taxon>Bacteria</taxon>
        <taxon>Pseudomonadati</taxon>
        <taxon>Pseudomonadota</taxon>
        <taxon>Alphaproteobacteria</taxon>
        <taxon>Hyphomicrobiales</taxon>
        <taxon>Boseaceae</taxon>
        <taxon>Bosea</taxon>
    </lineage>
</organism>
<dbReference type="PRINTS" id="PR00419">
    <property type="entry name" value="ADXRDTASE"/>
</dbReference>
<protein>
    <submittedName>
        <fullName evidence="5">Glycine oxidase</fullName>
    </submittedName>
</protein>
<dbReference type="SUPFAM" id="SSF54373">
    <property type="entry name" value="FAD-linked reductases, C-terminal domain"/>
    <property type="match status" value="1"/>
</dbReference>
<name>A0ABY0NG96_9HYPH</name>
<accession>A0ABY0NG96</accession>
<proteinExistence type="predicted"/>
<gene>
    <name evidence="5" type="ORF">SAMN05421844_101403</name>
</gene>
<sequence length="340" mass="36610">MTAERPHSSLKVAVVGAGVVGLACATELLARGAQVTVHERGPRIGAEACSWYAGGMLAPWCEGESAEEPVIRLGQQAADWWARHAGGVVRNGTLVVAPSRDRSELRRFGQRTSHFEEIDGDAVAVLEPDLAGRFSRGLFFAREGHLDPREAIAALAERLVANGGTIHFDSAVEPVDLDADTALDCRGLAARNVLPGLRGVKGEMLLLRSDDISLSRPVRLLHPRIPLYIVPRADGLFMVGATMIESGERRRISARAMLELLGAAYALHPAFGEAEVVEIGTDARPAFPDNLPRLTRRGRVIHVNGLYRHGFLLSPAMARMAADAVLDPQATPEMLHDLAA</sequence>
<evidence type="ECO:0000256" key="1">
    <source>
        <dbReference type="ARBA" id="ARBA00004948"/>
    </source>
</evidence>
<feature type="domain" description="FAD dependent oxidoreductase" evidence="4">
    <location>
        <begin position="11"/>
        <end position="323"/>
    </location>
</feature>
<comment type="caution">
    <text evidence="5">The sequence shown here is derived from an EMBL/GenBank/DDBJ whole genome shotgun (WGS) entry which is preliminary data.</text>
</comment>
<dbReference type="EMBL" id="FNBZ01000001">
    <property type="protein sequence ID" value="SDF35243.1"/>
    <property type="molecule type" value="Genomic_DNA"/>
</dbReference>
<keyword evidence="2" id="KW-0784">Thiamine biosynthesis</keyword>
<dbReference type="InterPro" id="IPR036188">
    <property type="entry name" value="FAD/NAD-bd_sf"/>
</dbReference>
<dbReference type="Gene3D" id="3.50.50.60">
    <property type="entry name" value="FAD/NAD(P)-binding domain"/>
    <property type="match status" value="1"/>
</dbReference>
<dbReference type="Proteomes" id="UP000199468">
    <property type="component" value="Unassembled WGS sequence"/>
</dbReference>
<dbReference type="NCBIfam" id="TIGR02352">
    <property type="entry name" value="thiamin_ThiO"/>
    <property type="match status" value="1"/>
</dbReference>
<dbReference type="InterPro" id="IPR012727">
    <property type="entry name" value="Gly_oxidase_ThiO"/>
</dbReference>
<dbReference type="PANTHER" id="PTHR13847:SF289">
    <property type="entry name" value="GLYCINE OXIDASE"/>
    <property type="match status" value="1"/>
</dbReference>
<evidence type="ECO:0000313" key="5">
    <source>
        <dbReference type="EMBL" id="SDF35243.1"/>
    </source>
</evidence>
<evidence type="ECO:0000256" key="3">
    <source>
        <dbReference type="ARBA" id="ARBA00023002"/>
    </source>
</evidence>
<reference evidence="5 6" key="1">
    <citation type="submission" date="2016-10" db="EMBL/GenBank/DDBJ databases">
        <authorList>
            <person name="Varghese N."/>
            <person name="Submissions S."/>
        </authorList>
    </citation>
    <scope>NUCLEOTIDE SEQUENCE [LARGE SCALE GENOMIC DNA]</scope>
    <source>
        <strain evidence="5 6">DSM 26672</strain>
    </source>
</reference>
<comment type="pathway">
    <text evidence="1">Cofactor biosynthesis; thiamine diphosphate biosynthesis.</text>
</comment>
<evidence type="ECO:0000259" key="4">
    <source>
        <dbReference type="Pfam" id="PF01266"/>
    </source>
</evidence>
<keyword evidence="6" id="KW-1185">Reference proteome</keyword>
<dbReference type="Pfam" id="PF01266">
    <property type="entry name" value="DAO"/>
    <property type="match status" value="1"/>
</dbReference>
<dbReference type="PROSITE" id="PS51257">
    <property type="entry name" value="PROKAR_LIPOPROTEIN"/>
    <property type="match status" value="1"/>
</dbReference>
<evidence type="ECO:0000313" key="6">
    <source>
        <dbReference type="Proteomes" id="UP000199468"/>
    </source>
</evidence>
<dbReference type="InterPro" id="IPR006076">
    <property type="entry name" value="FAD-dep_OxRdtase"/>
</dbReference>
<dbReference type="SUPFAM" id="SSF51971">
    <property type="entry name" value="Nucleotide-binding domain"/>
    <property type="match status" value="1"/>
</dbReference>
<keyword evidence="3" id="KW-0560">Oxidoreductase</keyword>
<dbReference type="PANTHER" id="PTHR13847">
    <property type="entry name" value="SARCOSINE DEHYDROGENASE-RELATED"/>
    <property type="match status" value="1"/>
</dbReference>
<evidence type="ECO:0000256" key="2">
    <source>
        <dbReference type="ARBA" id="ARBA00022977"/>
    </source>
</evidence>